<proteinExistence type="predicted"/>
<protein>
    <submittedName>
        <fullName evidence="1">Uncharacterized protein</fullName>
    </submittedName>
</protein>
<dbReference type="OrthoDB" id="80355at2"/>
<reference evidence="1 2" key="1">
    <citation type="submission" date="2019-07" db="EMBL/GenBank/DDBJ databases">
        <title>Complete Genome Sequence of Leptotrichia goodfellowii Strain JCM 16774.</title>
        <authorList>
            <person name="Watanabe S."/>
            <person name="Cui L."/>
        </authorList>
    </citation>
    <scope>NUCLEOTIDE SEQUENCE [LARGE SCALE GENOMIC DNA]</scope>
    <source>
        <strain evidence="1 2">JCM16774</strain>
    </source>
</reference>
<sequence>MRKLLLVGMVMLGALVFGEKITTGNMTWAKLQAPDMNGEYSGTWMSKEEIEKVRFLFTVDENNNHIWVLNQFYSDRRSAGGDDVSEDQSDDGTVMGYTGSYIIHPSGKKGIYYVNNFIDLKGKKYKRLYFGFDEKLKKVVITDKDGNISEKLELYIAG</sequence>
<evidence type="ECO:0000313" key="1">
    <source>
        <dbReference type="EMBL" id="BBM36677.1"/>
    </source>
</evidence>
<dbReference type="AlphaFoldDB" id="A0A510JBV1"/>
<accession>A0A510JBV1</accession>
<dbReference type="STRING" id="714315.GCA_000516535_01628"/>
<gene>
    <name evidence="1" type="ORF">JCM16774_1621</name>
</gene>
<name>A0A510JBV1_9FUSO</name>
<organism evidence="1 2">
    <name type="scientific">Pseudoleptotrichia goodfellowii</name>
    <dbReference type="NCBI Taxonomy" id="157692"/>
    <lineage>
        <taxon>Bacteria</taxon>
        <taxon>Fusobacteriati</taxon>
        <taxon>Fusobacteriota</taxon>
        <taxon>Fusobacteriia</taxon>
        <taxon>Fusobacteriales</taxon>
        <taxon>Leptotrichiaceae</taxon>
        <taxon>Pseudoleptotrichia</taxon>
    </lineage>
</organism>
<dbReference type="RefSeq" id="WP_026737906.1">
    <property type="nucleotide sequence ID" value="NZ_AP019822.1"/>
</dbReference>
<evidence type="ECO:0000313" key="2">
    <source>
        <dbReference type="Proteomes" id="UP000321606"/>
    </source>
</evidence>
<dbReference type="EMBL" id="AP019822">
    <property type="protein sequence ID" value="BBM36677.1"/>
    <property type="molecule type" value="Genomic_DNA"/>
</dbReference>
<dbReference type="KEGG" id="lgo:JCM16774_1621"/>
<dbReference type="Proteomes" id="UP000321606">
    <property type="component" value="Chromosome"/>
</dbReference>